<dbReference type="EMBL" id="CR543861">
    <property type="protein sequence ID" value="CAG67054.1"/>
    <property type="molecule type" value="Genomic_DNA"/>
</dbReference>
<protein>
    <submittedName>
        <fullName evidence="2">Putative glycosyl transferase family 2</fullName>
        <ecNumber evidence="2">2.-.-.-</ecNumber>
    </submittedName>
</protein>
<dbReference type="STRING" id="202950.GCA_001485005_01814"/>
<dbReference type="AlphaFoldDB" id="Q6FFV3"/>
<dbReference type="GeneID" id="45232599"/>
<dbReference type="SUPFAM" id="SSF53448">
    <property type="entry name" value="Nucleotide-diphospho-sugar transferases"/>
    <property type="match status" value="1"/>
</dbReference>
<proteinExistence type="predicted"/>
<dbReference type="Pfam" id="PF00535">
    <property type="entry name" value="Glycos_transf_2"/>
    <property type="match status" value="1"/>
</dbReference>
<organism evidence="2 3">
    <name type="scientific">Acinetobacter baylyi (strain ATCC 33305 / BD413 / ADP1)</name>
    <dbReference type="NCBI Taxonomy" id="62977"/>
    <lineage>
        <taxon>Bacteria</taxon>
        <taxon>Pseudomonadati</taxon>
        <taxon>Pseudomonadota</taxon>
        <taxon>Gammaproteobacteria</taxon>
        <taxon>Moraxellales</taxon>
        <taxon>Moraxellaceae</taxon>
        <taxon>Acinetobacter</taxon>
    </lineage>
</organism>
<dbReference type="Gene3D" id="3.90.550.10">
    <property type="entry name" value="Spore Coat Polysaccharide Biosynthesis Protein SpsA, Chain A"/>
    <property type="match status" value="1"/>
</dbReference>
<dbReference type="BioCyc" id="ASP62977:ACIAD_RS00345-MONOMER"/>
<dbReference type="InterPro" id="IPR001173">
    <property type="entry name" value="Glyco_trans_2-like"/>
</dbReference>
<dbReference type="PANTHER" id="PTHR22916:SF3">
    <property type="entry name" value="UDP-GLCNAC:BETAGAL BETA-1,3-N-ACETYLGLUCOSAMINYLTRANSFERASE-LIKE PROTEIN 1"/>
    <property type="match status" value="1"/>
</dbReference>
<name>Q6FFV3_ACIAD</name>
<feature type="domain" description="Glycosyltransferase 2-like" evidence="1">
    <location>
        <begin position="5"/>
        <end position="169"/>
    </location>
</feature>
<dbReference type="RefSeq" id="WP_004930836.1">
    <property type="nucleotide sequence ID" value="NC_005966.1"/>
</dbReference>
<dbReference type="InterPro" id="IPR029044">
    <property type="entry name" value="Nucleotide-diphossugar_trans"/>
</dbReference>
<evidence type="ECO:0000313" key="2">
    <source>
        <dbReference type="EMBL" id="CAG67054.1"/>
    </source>
</evidence>
<dbReference type="HOGENOM" id="CLU_025996_2_1_6"/>
<dbReference type="eggNOG" id="COG0463">
    <property type="taxonomic scope" value="Bacteria"/>
</dbReference>
<dbReference type="EC" id="2.-.-.-" evidence="2"/>
<dbReference type="PANTHER" id="PTHR22916">
    <property type="entry name" value="GLYCOSYLTRANSFERASE"/>
    <property type="match status" value="1"/>
</dbReference>
<evidence type="ECO:0000313" key="3">
    <source>
        <dbReference type="Proteomes" id="UP000000430"/>
    </source>
</evidence>
<gene>
    <name evidence="2" type="ordered locus">ACIAD0074</name>
</gene>
<keyword evidence="2" id="KW-0808">Transferase</keyword>
<reference evidence="2 3" key="1">
    <citation type="journal article" date="2004" name="Nucleic Acids Res.">
        <title>Unique features revealed by the genome sequence of Acinetobacter sp. ADP1, a versatile and naturally transformation competent bacterium.</title>
        <authorList>
            <person name="Barbe V."/>
            <person name="Vallenet D."/>
            <person name="Fonknechten N."/>
            <person name="Kreimeyer A."/>
            <person name="Oztas S."/>
            <person name="Labarre L."/>
            <person name="Cruveiller S."/>
            <person name="Robert C."/>
            <person name="Duprat S."/>
            <person name="Wincker P."/>
            <person name="Ornston L.N."/>
            <person name="Weissenbach J."/>
            <person name="Marliere P."/>
            <person name="Cohen G.N."/>
            <person name="Medigue C."/>
        </authorList>
    </citation>
    <scope>NUCLEOTIDE SEQUENCE [LARGE SCALE GENOMIC DNA]</scope>
    <source>
        <strain evidence="3">ATCC 33305 / BD413 / ADP1</strain>
    </source>
</reference>
<dbReference type="OrthoDB" id="9802649at2"/>
<dbReference type="GO" id="GO:0016758">
    <property type="term" value="F:hexosyltransferase activity"/>
    <property type="evidence" value="ECO:0007669"/>
    <property type="project" value="UniProtKB-ARBA"/>
</dbReference>
<evidence type="ECO:0000259" key="1">
    <source>
        <dbReference type="Pfam" id="PF00535"/>
    </source>
</evidence>
<dbReference type="Proteomes" id="UP000000430">
    <property type="component" value="Chromosome"/>
</dbReference>
<dbReference type="KEGG" id="aci:ACIAD0074"/>
<accession>Q6FFV3</accession>
<dbReference type="CDD" id="cd04196">
    <property type="entry name" value="GT_2_like_d"/>
    <property type="match status" value="1"/>
</dbReference>
<sequence>MLIDIALATYNGEKYIQEMLNSISNQTYQDFMIHLRDDGSTDNTLTLCENHKLYEQGKLKIYKDNIKGLGASKNFLKILGHCNSEYIFLCDQDDFWMKDKIQKMLDHIQKHEYKNNIKVPTLVFSDLQIVDRSLNIIADSFYRNSIKSSMCSSPFDFLLSNHIPGCAMVVNKSLLESIQPLPENFRMHDWWLAFVASFYGKIAYLDEPLIKYRQHGGNTVGVPGMNINILRQIKSILNFRDLLDKGLLHKKKMEIYIDKTCSNKILSYESNRFYDFLKGNMPFLEKNKIFKQIKFGEPLILSYLVWLFL</sequence>
<dbReference type="CAZy" id="GT2">
    <property type="family name" value="Glycosyltransferase Family 2"/>
</dbReference>